<dbReference type="Gene3D" id="3.30.300.70">
    <property type="entry name" value="RimP-like superfamily, N-terminal"/>
    <property type="match status" value="1"/>
</dbReference>
<comment type="function">
    <text evidence="3">Required for maturation of 30S ribosomal subunits.</text>
</comment>
<dbReference type="NCBIfam" id="NF000928">
    <property type="entry name" value="PRK00092.1-2"/>
    <property type="match status" value="1"/>
</dbReference>
<evidence type="ECO:0000256" key="1">
    <source>
        <dbReference type="ARBA" id="ARBA00022490"/>
    </source>
</evidence>
<dbReference type="GeneID" id="61250205"/>
<dbReference type="SUPFAM" id="SSF75420">
    <property type="entry name" value="YhbC-like, N-terminal domain"/>
    <property type="match status" value="1"/>
</dbReference>
<name>A0A0R2JP53_9LACO</name>
<dbReference type="CDD" id="cd01734">
    <property type="entry name" value="YlxS_C"/>
    <property type="match status" value="1"/>
</dbReference>
<organism evidence="6 7">
    <name type="scientific">Fructilactobacillus lindneri DSM 20690 = JCM 11027</name>
    <dbReference type="NCBI Taxonomy" id="1122148"/>
    <lineage>
        <taxon>Bacteria</taxon>
        <taxon>Bacillati</taxon>
        <taxon>Bacillota</taxon>
        <taxon>Bacilli</taxon>
        <taxon>Lactobacillales</taxon>
        <taxon>Lactobacillaceae</taxon>
        <taxon>Fructilactobacillus</taxon>
    </lineage>
</organism>
<dbReference type="STRING" id="53444.AYR59_05070"/>
<gene>
    <name evidence="3" type="primary">rimP</name>
    <name evidence="6" type="ORF">IV52_GL000325</name>
</gene>
<keyword evidence="2 3" id="KW-0690">Ribosome biogenesis</keyword>
<dbReference type="AlphaFoldDB" id="A0A0R2JP53"/>
<evidence type="ECO:0000259" key="5">
    <source>
        <dbReference type="Pfam" id="PF17384"/>
    </source>
</evidence>
<dbReference type="GO" id="GO:0006412">
    <property type="term" value="P:translation"/>
    <property type="evidence" value="ECO:0007669"/>
    <property type="project" value="TreeGrafter"/>
</dbReference>
<evidence type="ECO:0000256" key="3">
    <source>
        <dbReference type="HAMAP-Rule" id="MF_01077"/>
    </source>
</evidence>
<dbReference type="PANTHER" id="PTHR33867:SF1">
    <property type="entry name" value="RIBOSOME MATURATION FACTOR RIMP"/>
    <property type="match status" value="1"/>
</dbReference>
<dbReference type="InterPro" id="IPR003728">
    <property type="entry name" value="Ribosome_maturation_RimP"/>
</dbReference>
<evidence type="ECO:0000256" key="2">
    <source>
        <dbReference type="ARBA" id="ARBA00022517"/>
    </source>
</evidence>
<evidence type="ECO:0000313" key="7">
    <source>
        <dbReference type="Proteomes" id="UP000051565"/>
    </source>
</evidence>
<dbReference type="HAMAP" id="MF_01077">
    <property type="entry name" value="RimP"/>
    <property type="match status" value="1"/>
</dbReference>
<evidence type="ECO:0000313" key="6">
    <source>
        <dbReference type="EMBL" id="KRN78921.1"/>
    </source>
</evidence>
<dbReference type="Proteomes" id="UP000051565">
    <property type="component" value="Unassembled WGS sequence"/>
</dbReference>
<feature type="domain" description="Ribosome maturation factor RimP C-terminal" evidence="5">
    <location>
        <begin position="91"/>
        <end position="160"/>
    </location>
</feature>
<evidence type="ECO:0000259" key="4">
    <source>
        <dbReference type="Pfam" id="PF02576"/>
    </source>
</evidence>
<keyword evidence="7" id="KW-1185">Reference proteome</keyword>
<dbReference type="InterPro" id="IPR028998">
    <property type="entry name" value="RimP_C"/>
</dbReference>
<dbReference type="SUPFAM" id="SSF74942">
    <property type="entry name" value="YhbC-like, C-terminal domain"/>
    <property type="match status" value="1"/>
</dbReference>
<dbReference type="PATRIC" id="fig|1122148.6.peg.344"/>
<comment type="similarity">
    <text evidence="3">Belongs to the RimP family.</text>
</comment>
<dbReference type="GO" id="GO:0000028">
    <property type="term" value="P:ribosomal small subunit assembly"/>
    <property type="evidence" value="ECO:0007669"/>
    <property type="project" value="TreeGrafter"/>
</dbReference>
<dbReference type="OrthoDB" id="9805006at2"/>
<dbReference type="GO" id="GO:0005829">
    <property type="term" value="C:cytosol"/>
    <property type="evidence" value="ECO:0007669"/>
    <property type="project" value="TreeGrafter"/>
</dbReference>
<dbReference type="InterPro" id="IPR035956">
    <property type="entry name" value="RimP_N_sf"/>
</dbReference>
<feature type="domain" description="Ribosome maturation factor RimP N-terminal" evidence="4">
    <location>
        <begin position="15"/>
        <end position="88"/>
    </location>
</feature>
<dbReference type="PANTHER" id="PTHR33867">
    <property type="entry name" value="RIBOSOME MATURATION FACTOR RIMP"/>
    <property type="match status" value="1"/>
</dbReference>
<dbReference type="Pfam" id="PF02576">
    <property type="entry name" value="RimP_N"/>
    <property type="match status" value="1"/>
</dbReference>
<dbReference type="Pfam" id="PF17384">
    <property type="entry name" value="DUF150_C"/>
    <property type="match status" value="1"/>
</dbReference>
<dbReference type="InterPro" id="IPR028989">
    <property type="entry name" value="RimP_N"/>
</dbReference>
<dbReference type="InterPro" id="IPR036847">
    <property type="entry name" value="RimP_C_sf"/>
</dbReference>
<reference evidence="6 7" key="1">
    <citation type="journal article" date="2015" name="Genome Announc.">
        <title>Expanding the biotechnology potential of lactobacilli through comparative genomics of 213 strains and associated genera.</title>
        <authorList>
            <person name="Sun Z."/>
            <person name="Harris H.M."/>
            <person name="McCann A."/>
            <person name="Guo C."/>
            <person name="Argimon S."/>
            <person name="Zhang W."/>
            <person name="Yang X."/>
            <person name="Jeffery I.B."/>
            <person name="Cooney J.C."/>
            <person name="Kagawa T.F."/>
            <person name="Liu W."/>
            <person name="Song Y."/>
            <person name="Salvetti E."/>
            <person name="Wrobel A."/>
            <person name="Rasinkangas P."/>
            <person name="Parkhill J."/>
            <person name="Rea M.C."/>
            <person name="O'Sullivan O."/>
            <person name="Ritari J."/>
            <person name="Douillard F.P."/>
            <person name="Paul Ross R."/>
            <person name="Yang R."/>
            <person name="Briner A.E."/>
            <person name="Felis G.E."/>
            <person name="de Vos W.M."/>
            <person name="Barrangou R."/>
            <person name="Klaenhammer T.R."/>
            <person name="Caufield P.W."/>
            <person name="Cui Y."/>
            <person name="Zhang H."/>
            <person name="O'Toole P.W."/>
        </authorList>
    </citation>
    <scope>NUCLEOTIDE SEQUENCE [LARGE SCALE GENOMIC DNA]</scope>
    <source>
        <strain evidence="6 7">DSM 20690</strain>
    </source>
</reference>
<dbReference type="FunFam" id="3.30.300.70:FF:000001">
    <property type="entry name" value="Ribosome maturation factor RimP"/>
    <property type="match status" value="1"/>
</dbReference>
<dbReference type="Gene3D" id="2.30.30.180">
    <property type="entry name" value="Ribosome maturation factor RimP, C-terminal domain"/>
    <property type="match status" value="1"/>
</dbReference>
<sequence length="160" mass="18331">MSEVSEIIDRVTDTVNPILNENNFYLYNVEFVQEGGSWYLRVYIDKDDGVTLDDCVTVSDQLSEKLDELNPDPFAEPYFLEVSSPGAERPLLKEQDYQNAIDKYINVSLYQKLDGKKVFEGTLTKVTEDDLTLTIKIKTARKNVVIPRKLISKARLAIEF</sequence>
<accession>A0A0R2JP53</accession>
<comment type="subcellular location">
    <subcellularLocation>
        <location evidence="3">Cytoplasm</location>
    </subcellularLocation>
</comment>
<comment type="caution">
    <text evidence="6">The sequence shown here is derived from an EMBL/GenBank/DDBJ whole genome shotgun (WGS) entry which is preliminary data.</text>
</comment>
<proteinExistence type="inferred from homology"/>
<keyword evidence="1 3" id="KW-0963">Cytoplasm</keyword>
<dbReference type="RefSeq" id="WP_054646117.1">
    <property type="nucleotide sequence ID" value="NZ_FUXS01000001.1"/>
</dbReference>
<dbReference type="EMBL" id="JQBT01000032">
    <property type="protein sequence ID" value="KRN78921.1"/>
    <property type="molecule type" value="Genomic_DNA"/>
</dbReference>
<protein>
    <recommendedName>
        <fullName evidence="3">Ribosome maturation factor RimP</fullName>
    </recommendedName>
</protein>